<dbReference type="SMART" id="SM01027">
    <property type="entry name" value="Beta-Casp"/>
    <property type="match status" value="1"/>
</dbReference>
<dbReference type="CDD" id="cd16295">
    <property type="entry name" value="TTHA0252-CPSF-like_MBL-fold"/>
    <property type="match status" value="1"/>
</dbReference>
<dbReference type="eggNOG" id="COG1236">
    <property type="taxonomic scope" value="Bacteria"/>
</dbReference>
<dbReference type="SUPFAM" id="SSF56281">
    <property type="entry name" value="Metallo-hydrolase/oxidoreductase"/>
    <property type="match status" value="1"/>
</dbReference>
<dbReference type="InterPro" id="IPR001279">
    <property type="entry name" value="Metallo-B-lactamas"/>
</dbReference>
<dbReference type="InterPro" id="IPR036866">
    <property type="entry name" value="RibonucZ/Hydroxyglut_hydro"/>
</dbReference>
<dbReference type="InterPro" id="IPR011108">
    <property type="entry name" value="RMMBL"/>
</dbReference>
<evidence type="ECO:0000313" key="5">
    <source>
        <dbReference type="Proteomes" id="UP000002608"/>
    </source>
</evidence>
<reference evidence="4 5" key="1">
    <citation type="submission" date="2007-10" db="EMBL/GenBank/DDBJ databases">
        <title>Complete sequence of Shewanella pealeana ATCC 700345.</title>
        <authorList>
            <consortium name="US DOE Joint Genome Institute"/>
            <person name="Copeland A."/>
            <person name="Lucas S."/>
            <person name="Lapidus A."/>
            <person name="Barry K."/>
            <person name="Glavina del Rio T."/>
            <person name="Dalin E."/>
            <person name="Tice H."/>
            <person name="Pitluck S."/>
            <person name="Chertkov O."/>
            <person name="Brettin T."/>
            <person name="Bruce D."/>
            <person name="Detter J.C."/>
            <person name="Han C."/>
            <person name="Schmutz J."/>
            <person name="Larimer F."/>
            <person name="Land M."/>
            <person name="Hauser L."/>
            <person name="Kyrpides N."/>
            <person name="Kim E."/>
            <person name="Zhao J.-S.Z."/>
            <person name="Manno D."/>
            <person name="Hawari J."/>
            <person name="Richardson P."/>
        </authorList>
    </citation>
    <scope>NUCLEOTIDE SEQUENCE [LARGE SCALE GENOMIC DNA]</scope>
    <source>
        <strain evidence="5">ATCC 700345 / ANG-SQ1</strain>
    </source>
</reference>
<feature type="domain" description="Metallo-beta-lactamase" evidence="2">
    <location>
        <begin position="15"/>
        <end position="243"/>
    </location>
</feature>
<dbReference type="Pfam" id="PF07521">
    <property type="entry name" value="RMMBL"/>
    <property type="match status" value="1"/>
</dbReference>
<evidence type="ECO:0000259" key="2">
    <source>
        <dbReference type="SMART" id="SM00849"/>
    </source>
</evidence>
<evidence type="ECO:0000313" key="4">
    <source>
        <dbReference type="EMBL" id="ABV88548.1"/>
    </source>
</evidence>
<protein>
    <submittedName>
        <fullName evidence="4">Beta-lactamase domain protein</fullName>
    </submittedName>
</protein>
<dbReference type="InterPro" id="IPR022712">
    <property type="entry name" value="Beta_Casp"/>
</dbReference>
<dbReference type="Gene3D" id="3.60.15.10">
    <property type="entry name" value="Ribonuclease Z/Hydroxyacylglutathione hydrolase-like"/>
    <property type="match status" value="1"/>
</dbReference>
<proteinExistence type="predicted"/>
<dbReference type="AlphaFoldDB" id="A8H7L1"/>
<dbReference type="PANTHER" id="PTHR11203">
    <property type="entry name" value="CLEAVAGE AND POLYADENYLATION SPECIFICITY FACTOR FAMILY MEMBER"/>
    <property type="match status" value="1"/>
</dbReference>
<dbReference type="Proteomes" id="UP000002608">
    <property type="component" value="Chromosome"/>
</dbReference>
<dbReference type="STRING" id="398579.Spea_3232"/>
<evidence type="ECO:0000259" key="3">
    <source>
        <dbReference type="SMART" id="SM01027"/>
    </source>
</evidence>
<organism evidence="4 5">
    <name type="scientific">Shewanella pealeana (strain ATCC 700345 / ANG-SQ1)</name>
    <dbReference type="NCBI Taxonomy" id="398579"/>
    <lineage>
        <taxon>Bacteria</taxon>
        <taxon>Pseudomonadati</taxon>
        <taxon>Pseudomonadota</taxon>
        <taxon>Gammaproteobacteria</taxon>
        <taxon>Alteromonadales</taxon>
        <taxon>Shewanellaceae</taxon>
        <taxon>Shewanella</taxon>
    </lineage>
</organism>
<gene>
    <name evidence="4" type="ordered locus">Spea_3232</name>
</gene>
<dbReference type="InterPro" id="IPR050698">
    <property type="entry name" value="MBL"/>
</dbReference>
<accession>A8H7L1</accession>
<evidence type="ECO:0000256" key="1">
    <source>
        <dbReference type="ARBA" id="ARBA00022801"/>
    </source>
</evidence>
<dbReference type="PANTHER" id="PTHR11203:SF37">
    <property type="entry name" value="INTEGRATOR COMPLEX SUBUNIT 11"/>
    <property type="match status" value="1"/>
</dbReference>
<dbReference type="Pfam" id="PF00753">
    <property type="entry name" value="Lactamase_B"/>
    <property type="match status" value="1"/>
</dbReference>
<name>A8H7L1_SHEPA</name>
<dbReference type="OrthoDB" id="9803916at2"/>
<sequence>MQMTLSFLGATQEVTGSCHLLTIDGRQVLLDCGLIQGSKADVLRNHEPFAFTPSQIHAVVLSHAHIDHSGRLPLLVKSGFTGPIYSHKATVELCGVMLKDAAMLQARDTERLNKKRAKNDLPLLDPLFDEADVERVMLQFVALDYGENKEVAPHLKVCLSDAGHILGSAVVELWLGEGSETKKLVFSGDLGREGMPILDDPTFIDSADLVLMESTYGDRLHRSWDDTLEELRAIFARTIEQSRGNILLPAFSVGRAQELLYLFHLYAKEWDLSRWRICLDSPMAIKATQIYVDNYGLMDEDFKRFTHMSPGKHPLLSNVDFIDTTEESMELNHIHQGLIIIAGSGMCNGGRIRCHLEHNLANSFSDVIICGYQAHGTPGRLLVDGAESLTISGQSINVAARLHTVGGLSAHADQAELLCWYRHFNDSPPIVLVHGEVEAQKVLLAQLNANSSLAPRQSAIAEQGNCLDLSRLPKFVWLPSALGNGKQDE</sequence>
<dbReference type="RefSeq" id="WP_012156449.1">
    <property type="nucleotide sequence ID" value="NC_009901.1"/>
</dbReference>
<dbReference type="HOGENOM" id="CLU_009673_5_2_6"/>
<keyword evidence="5" id="KW-1185">Reference proteome</keyword>
<dbReference type="KEGG" id="spl:Spea_3232"/>
<dbReference type="SMART" id="SM00849">
    <property type="entry name" value="Lactamase_B"/>
    <property type="match status" value="1"/>
</dbReference>
<feature type="domain" description="Beta-Casp" evidence="3">
    <location>
        <begin position="256"/>
        <end position="382"/>
    </location>
</feature>
<dbReference type="EMBL" id="CP000851">
    <property type="protein sequence ID" value="ABV88548.1"/>
    <property type="molecule type" value="Genomic_DNA"/>
</dbReference>
<dbReference type="Gene3D" id="3.40.50.10890">
    <property type="match status" value="1"/>
</dbReference>
<keyword evidence="1" id="KW-0378">Hydrolase</keyword>
<dbReference type="GO" id="GO:0016787">
    <property type="term" value="F:hydrolase activity"/>
    <property type="evidence" value="ECO:0007669"/>
    <property type="project" value="UniProtKB-KW"/>
</dbReference>
<dbReference type="Pfam" id="PF10996">
    <property type="entry name" value="Beta-Casp"/>
    <property type="match status" value="1"/>
</dbReference>
<dbReference type="GO" id="GO:0004521">
    <property type="term" value="F:RNA endonuclease activity"/>
    <property type="evidence" value="ECO:0007669"/>
    <property type="project" value="TreeGrafter"/>
</dbReference>